<dbReference type="Gene3D" id="2.160.10.10">
    <property type="entry name" value="Hexapeptide repeat proteins"/>
    <property type="match status" value="1"/>
</dbReference>
<dbReference type="GO" id="GO:0005737">
    <property type="term" value="C:cytoplasm"/>
    <property type="evidence" value="ECO:0007669"/>
    <property type="project" value="InterPro"/>
</dbReference>
<dbReference type="InterPro" id="IPR005881">
    <property type="entry name" value="Ser_O-AcTrfase"/>
</dbReference>
<dbReference type="PROSITE" id="PS00101">
    <property type="entry name" value="HEXAPEP_TRANSFERASES"/>
    <property type="match status" value="1"/>
</dbReference>
<dbReference type="PANTHER" id="PTHR42811">
    <property type="entry name" value="SERINE ACETYLTRANSFERASE"/>
    <property type="match status" value="1"/>
</dbReference>
<sequence length="172" mass="18474">MNKISAEIPDWTREQNECFWSPSKKLLSAIRDYQRYTAKVSFLNKLLKKLAVLRYRFWTVITGADIPLNCQIDGGVLMPHPNGIVIHSAAIIGPNCLIHQQVTIGVKSSNDGAPKIAGHVDIGAGAKIIGHIAIGKHAQIGANAVVTKDVPDFAIVAGVPAKVIGSTKEMDS</sequence>
<accession>A0A1I3XPL4</accession>
<evidence type="ECO:0000256" key="2">
    <source>
        <dbReference type="ARBA" id="ARBA00022737"/>
    </source>
</evidence>
<gene>
    <name evidence="5" type="ORF">SAMN04488079_106162</name>
</gene>
<dbReference type="PIRSF" id="PIRSF000441">
    <property type="entry name" value="CysE"/>
    <property type="match status" value="1"/>
</dbReference>
<keyword evidence="2" id="KW-0677">Repeat</keyword>
<evidence type="ECO:0000256" key="1">
    <source>
        <dbReference type="ARBA" id="ARBA00022679"/>
    </source>
</evidence>
<dbReference type="EC" id="2.3.1.30" evidence="4"/>
<dbReference type="GO" id="GO:0009001">
    <property type="term" value="F:serine O-acetyltransferase activity"/>
    <property type="evidence" value="ECO:0007669"/>
    <property type="project" value="UniProtKB-EC"/>
</dbReference>
<protein>
    <recommendedName>
        <fullName evidence="4">Serine acetyltransferase</fullName>
        <ecNumber evidence="4">2.3.1.30</ecNumber>
    </recommendedName>
</protein>
<evidence type="ECO:0000313" key="6">
    <source>
        <dbReference type="Proteomes" id="UP000198924"/>
    </source>
</evidence>
<evidence type="ECO:0000313" key="5">
    <source>
        <dbReference type="EMBL" id="SFK20926.1"/>
    </source>
</evidence>
<dbReference type="InterPro" id="IPR011004">
    <property type="entry name" value="Trimer_LpxA-like_sf"/>
</dbReference>
<dbReference type="CDD" id="cd03354">
    <property type="entry name" value="LbH_SAT"/>
    <property type="match status" value="1"/>
</dbReference>
<comment type="similarity">
    <text evidence="4">Belongs to the transferase hexapeptide repeat family.</text>
</comment>
<proteinExistence type="inferred from homology"/>
<dbReference type="Proteomes" id="UP000198924">
    <property type="component" value="Unassembled WGS sequence"/>
</dbReference>
<comment type="catalytic activity">
    <reaction evidence="4">
        <text>L-serine + acetyl-CoA = O-acetyl-L-serine + CoA</text>
        <dbReference type="Rhea" id="RHEA:24560"/>
        <dbReference type="ChEBI" id="CHEBI:33384"/>
        <dbReference type="ChEBI" id="CHEBI:57287"/>
        <dbReference type="ChEBI" id="CHEBI:57288"/>
        <dbReference type="ChEBI" id="CHEBI:58340"/>
        <dbReference type="EC" id="2.3.1.30"/>
    </reaction>
</comment>
<dbReference type="InterPro" id="IPR045304">
    <property type="entry name" value="LbH_SAT"/>
</dbReference>
<dbReference type="RefSeq" id="WP_091712776.1">
    <property type="nucleotide sequence ID" value="NZ_FOSH01000006.1"/>
</dbReference>
<evidence type="ECO:0000256" key="4">
    <source>
        <dbReference type="PIRNR" id="PIRNR000441"/>
    </source>
</evidence>
<dbReference type="EMBL" id="FOSH01000006">
    <property type="protein sequence ID" value="SFK20926.1"/>
    <property type="molecule type" value="Genomic_DNA"/>
</dbReference>
<dbReference type="AlphaFoldDB" id="A0A1I3XPL4"/>
<dbReference type="SUPFAM" id="SSF51161">
    <property type="entry name" value="Trimeric LpxA-like enzymes"/>
    <property type="match status" value="1"/>
</dbReference>
<keyword evidence="6" id="KW-1185">Reference proteome</keyword>
<name>A0A1I3XPL4_9GAMM</name>
<dbReference type="InterPro" id="IPR018357">
    <property type="entry name" value="Hexapep_transf_CS"/>
</dbReference>
<keyword evidence="3 4" id="KW-0012">Acyltransferase</keyword>
<evidence type="ECO:0000256" key="3">
    <source>
        <dbReference type="ARBA" id="ARBA00023315"/>
    </source>
</evidence>
<reference evidence="6" key="1">
    <citation type="submission" date="2016-10" db="EMBL/GenBank/DDBJ databases">
        <authorList>
            <person name="Varghese N."/>
            <person name="Submissions S."/>
        </authorList>
    </citation>
    <scope>NUCLEOTIDE SEQUENCE [LARGE SCALE GENOMIC DNA]</scope>
    <source>
        <strain evidence="6">DSM 11578</strain>
    </source>
</reference>
<dbReference type="OrthoDB" id="9800846at2"/>
<dbReference type="GO" id="GO:0006535">
    <property type="term" value="P:cysteine biosynthetic process from serine"/>
    <property type="evidence" value="ECO:0007669"/>
    <property type="project" value="InterPro"/>
</dbReference>
<organism evidence="5 6">
    <name type="scientific">Methylophaga sulfidovorans</name>
    <dbReference type="NCBI Taxonomy" id="45496"/>
    <lineage>
        <taxon>Bacteria</taxon>
        <taxon>Pseudomonadati</taxon>
        <taxon>Pseudomonadota</taxon>
        <taxon>Gammaproteobacteria</taxon>
        <taxon>Thiotrichales</taxon>
        <taxon>Piscirickettsiaceae</taxon>
        <taxon>Methylophaga</taxon>
    </lineage>
</organism>
<dbReference type="STRING" id="45496.SAMN04488079_106162"/>
<keyword evidence="1 4" id="KW-0808">Transferase</keyword>